<dbReference type="InterPro" id="IPR050696">
    <property type="entry name" value="FtsA/MreB"/>
</dbReference>
<dbReference type="InterPro" id="IPR043129">
    <property type="entry name" value="ATPase_NBD"/>
</dbReference>
<organism evidence="7 8">
    <name type="scientific">Thermosinus carboxydivorans Nor1</name>
    <dbReference type="NCBI Taxonomy" id="401526"/>
    <lineage>
        <taxon>Bacteria</taxon>
        <taxon>Bacillati</taxon>
        <taxon>Bacillota</taxon>
        <taxon>Negativicutes</taxon>
        <taxon>Selenomonadales</taxon>
        <taxon>Sporomusaceae</taxon>
        <taxon>Thermosinus</taxon>
    </lineage>
</organism>
<comment type="function">
    <text evidence="5">Cell division protein that is involved in the assembly of the Z ring. May serve as a membrane anchor for the Z ring.</text>
</comment>
<evidence type="ECO:0000256" key="5">
    <source>
        <dbReference type="HAMAP-Rule" id="MF_02033"/>
    </source>
</evidence>
<dbReference type="GO" id="GO:0009898">
    <property type="term" value="C:cytoplasmic side of plasma membrane"/>
    <property type="evidence" value="ECO:0007669"/>
    <property type="project" value="UniProtKB-UniRule"/>
</dbReference>
<feature type="domain" description="SHS2" evidence="6">
    <location>
        <begin position="6"/>
        <end position="193"/>
    </location>
</feature>
<dbReference type="GO" id="GO:0032153">
    <property type="term" value="C:cell division site"/>
    <property type="evidence" value="ECO:0007669"/>
    <property type="project" value="UniProtKB-UniRule"/>
</dbReference>
<dbReference type="Pfam" id="PF02491">
    <property type="entry name" value="SHS2_FTSA"/>
    <property type="match status" value="1"/>
</dbReference>
<reference evidence="7 8" key="1">
    <citation type="submission" date="2007-01" db="EMBL/GenBank/DDBJ databases">
        <title>Annotation of the draft genome assembly of Thermosinus carboxydivorans Nor1.</title>
        <authorList>
            <consortium name="US DOE Joint Genome Institute (JGI-ORNL)"/>
            <person name="Larimer F."/>
            <person name="Land M."/>
            <person name="Hauser L."/>
        </authorList>
    </citation>
    <scope>NUCLEOTIDE SEQUENCE [LARGE SCALE GENOMIC DNA]</scope>
    <source>
        <strain evidence="7 8">Nor1</strain>
    </source>
</reference>
<dbReference type="Proteomes" id="UP000005139">
    <property type="component" value="Unassembled WGS sequence"/>
</dbReference>
<keyword evidence="2 5" id="KW-0132">Cell division</keyword>
<gene>
    <name evidence="5" type="primary">ftsA</name>
    <name evidence="7" type="ORF">TcarDRAFT_1202</name>
</gene>
<dbReference type="SUPFAM" id="SSF53067">
    <property type="entry name" value="Actin-like ATPase domain"/>
    <property type="match status" value="2"/>
</dbReference>
<dbReference type="SMART" id="SM00842">
    <property type="entry name" value="FtsA"/>
    <property type="match status" value="1"/>
</dbReference>
<dbReference type="PANTHER" id="PTHR32432:SF4">
    <property type="entry name" value="CELL DIVISION PROTEIN FTSA"/>
    <property type="match status" value="1"/>
</dbReference>
<dbReference type="OrthoDB" id="9768127at2"/>
<evidence type="ECO:0000256" key="1">
    <source>
        <dbReference type="ARBA" id="ARBA00022475"/>
    </source>
</evidence>
<keyword evidence="4 5" id="KW-0131">Cell cycle</keyword>
<name>A1HQJ3_9FIRM</name>
<keyword evidence="3 5" id="KW-0472">Membrane</keyword>
<evidence type="ECO:0000259" key="6">
    <source>
        <dbReference type="SMART" id="SM00842"/>
    </source>
</evidence>
<keyword evidence="1 5" id="KW-1003">Cell membrane</keyword>
<accession>A1HQJ3</accession>
<comment type="subcellular location">
    <subcellularLocation>
        <location evidence="5">Cell membrane</location>
        <topology evidence="5">Peripheral membrane protein</topology>
        <orientation evidence="5">Cytoplasmic side</orientation>
    </subcellularLocation>
    <text evidence="5">Localizes to the Z ring in an FtsZ-dependent manner. Targeted to the membrane through a conserved C-terminal amphipathic helix.</text>
</comment>
<dbReference type="PIRSF" id="PIRSF003101">
    <property type="entry name" value="FtsA"/>
    <property type="match status" value="1"/>
</dbReference>
<comment type="similarity">
    <text evidence="5">Belongs to the FtsA/MreB family.</text>
</comment>
<dbReference type="Pfam" id="PF14450">
    <property type="entry name" value="FtsA"/>
    <property type="match status" value="1"/>
</dbReference>
<dbReference type="AlphaFoldDB" id="A1HQJ3"/>
<dbReference type="PANTHER" id="PTHR32432">
    <property type="entry name" value="CELL DIVISION PROTEIN FTSA-RELATED"/>
    <property type="match status" value="1"/>
</dbReference>
<evidence type="ECO:0000256" key="2">
    <source>
        <dbReference type="ARBA" id="ARBA00022618"/>
    </source>
</evidence>
<comment type="caution">
    <text evidence="7">The sequence shown here is derived from an EMBL/GenBank/DDBJ whole genome shotgun (WGS) entry which is preliminary data.</text>
</comment>
<dbReference type="InterPro" id="IPR003494">
    <property type="entry name" value="SHS2_FtsA"/>
</dbReference>
<dbReference type="GO" id="GO:0043093">
    <property type="term" value="P:FtsZ-dependent cytokinesis"/>
    <property type="evidence" value="ECO:0007669"/>
    <property type="project" value="UniProtKB-UniRule"/>
</dbReference>
<dbReference type="Gene3D" id="3.30.420.40">
    <property type="match status" value="1"/>
</dbReference>
<reference evidence="7 8" key="2">
    <citation type="submission" date="2007-01" db="EMBL/GenBank/DDBJ databases">
        <title>Sequencing of the draft genome and assembly of Thermosinus carboxydivorans Nor1.</title>
        <authorList>
            <consortium name="US DOE Joint Genome Institute (JGI-PGF)"/>
            <person name="Copeland A."/>
            <person name="Lucas S."/>
            <person name="Lapidus A."/>
            <person name="Barry K."/>
            <person name="Glavina del Rio T."/>
            <person name="Dalin E."/>
            <person name="Tice H."/>
            <person name="Bruce D."/>
            <person name="Pitluck S."/>
            <person name="Richardson P."/>
        </authorList>
    </citation>
    <scope>NUCLEOTIDE SEQUENCE [LARGE SCALE GENOMIC DNA]</scope>
    <source>
        <strain evidence="7 8">Nor1</strain>
    </source>
</reference>
<sequence length="395" mass="42949">MDRRRVLGVDLGTSAVKAFVAKIDDLGRVEIAGSGLAPTTGYKKGILKDPHAAASAIREAVDCALLAANFPMQSIWLGIGGVNIRFYNARGIIAPASSSGIKSKDIDRACQAARLTAVCEGQQVLHALPNLYWVDGRQQRESPVGQAGCRLEVEVHFVTASKDFLDELLAHVKQNSLCVAGVVANPVAAAIALAPAPGERVLILDIGAGTTEIALVYEGLMVVSASLPLGGDYITGDIAFAADVSFAHAEEIKRYYARLDGQRIRQDTILDFSDFGITNKFLPYGFLHKIVETRVDEIFSLVYDYIRPALQYYPVDEIALTGGSAHLPSVVQAAKTIFQLPVRIRRPKGLAAEYNHPANTVCFGIVHYAARQASFIETTRSWSWRGLWRKIAEHF</sequence>
<dbReference type="NCBIfam" id="TIGR01174">
    <property type="entry name" value="ftsA"/>
    <property type="match status" value="1"/>
</dbReference>
<protein>
    <recommendedName>
        <fullName evidence="5">Cell division protein FtsA</fullName>
    </recommendedName>
</protein>
<evidence type="ECO:0000313" key="8">
    <source>
        <dbReference type="Proteomes" id="UP000005139"/>
    </source>
</evidence>
<evidence type="ECO:0000313" key="7">
    <source>
        <dbReference type="EMBL" id="EAX47796.1"/>
    </source>
</evidence>
<dbReference type="RefSeq" id="WP_007289295.1">
    <property type="nucleotide sequence ID" value="NZ_AAWL01000007.1"/>
</dbReference>
<dbReference type="EMBL" id="AAWL01000007">
    <property type="protein sequence ID" value="EAX47796.1"/>
    <property type="molecule type" value="Genomic_DNA"/>
</dbReference>
<dbReference type="InterPro" id="IPR020823">
    <property type="entry name" value="Cell_div_FtsA"/>
</dbReference>
<evidence type="ECO:0000256" key="4">
    <source>
        <dbReference type="ARBA" id="ARBA00023306"/>
    </source>
</evidence>
<dbReference type="HAMAP" id="MF_02033">
    <property type="entry name" value="FtsA"/>
    <property type="match status" value="1"/>
</dbReference>
<dbReference type="eggNOG" id="COG0849">
    <property type="taxonomic scope" value="Bacteria"/>
</dbReference>
<keyword evidence="8" id="KW-1185">Reference proteome</keyword>
<comment type="subunit">
    <text evidence="5">Self-interacts. Interacts with FtsZ.</text>
</comment>
<proteinExistence type="inferred from homology"/>
<evidence type="ECO:0000256" key="3">
    <source>
        <dbReference type="ARBA" id="ARBA00023136"/>
    </source>
</evidence>